<keyword evidence="1" id="KW-0472">Membrane</keyword>
<gene>
    <name evidence="2" type="ORF">MANES_14G088000</name>
</gene>
<keyword evidence="1" id="KW-1133">Transmembrane helix</keyword>
<evidence type="ECO:0000256" key="1">
    <source>
        <dbReference type="SAM" id="Phobius"/>
    </source>
</evidence>
<proteinExistence type="predicted"/>
<feature type="transmembrane region" description="Helical" evidence="1">
    <location>
        <begin position="37"/>
        <end position="55"/>
    </location>
</feature>
<protein>
    <recommendedName>
        <fullName evidence="3">Transmembrane protein</fullName>
    </recommendedName>
</protein>
<reference evidence="2" key="1">
    <citation type="submission" date="2016-02" db="EMBL/GenBank/DDBJ databases">
        <title>WGS assembly of Manihot esculenta.</title>
        <authorList>
            <person name="Bredeson J.V."/>
            <person name="Prochnik S.E."/>
            <person name="Lyons J.B."/>
            <person name="Schmutz J."/>
            <person name="Grimwood J."/>
            <person name="Vrebalov J."/>
            <person name="Bart R.S."/>
            <person name="Amuge T."/>
            <person name="Ferguson M.E."/>
            <person name="Green R."/>
            <person name="Putnam N."/>
            <person name="Stites J."/>
            <person name="Rounsley S."/>
            <person name="Rokhsar D.S."/>
        </authorList>
    </citation>
    <scope>NUCLEOTIDE SEQUENCE [LARGE SCALE GENOMIC DNA]</scope>
    <source>
        <tissue evidence="2">Leaf</tissue>
    </source>
</reference>
<dbReference type="EMBL" id="CM004400">
    <property type="protein sequence ID" value="OAY31149.1"/>
    <property type="molecule type" value="Genomic_DNA"/>
</dbReference>
<keyword evidence="1" id="KW-0812">Transmembrane</keyword>
<evidence type="ECO:0008006" key="3">
    <source>
        <dbReference type="Google" id="ProtNLM"/>
    </source>
</evidence>
<sequence length="56" mass="6536">MQSGNGWMGVKFKESGDRNRSHATHFYSFWGFLPFPIQLHAFVYGSFSGFGFFFFK</sequence>
<organism evidence="2">
    <name type="scientific">Manihot esculenta</name>
    <name type="common">Cassava</name>
    <name type="synonym">Jatropha manihot</name>
    <dbReference type="NCBI Taxonomy" id="3983"/>
    <lineage>
        <taxon>Eukaryota</taxon>
        <taxon>Viridiplantae</taxon>
        <taxon>Streptophyta</taxon>
        <taxon>Embryophyta</taxon>
        <taxon>Tracheophyta</taxon>
        <taxon>Spermatophyta</taxon>
        <taxon>Magnoliopsida</taxon>
        <taxon>eudicotyledons</taxon>
        <taxon>Gunneridae</taxon>
        <taxon>Pentapetalae</taxon>
        <taxon>rosids</taxon>
        <taxon>fabids</taxon>
        <taxon>Malpighiales</taxon>
        <taxon>Euphorbiaceae</taxon>
        <taxon>Crotonoideae</taxon>
        <taxon>Manihoteae</taxon>
        <taxon>Manihot</taxon>
    </lineage>
</organism>
<accession>A0A2C9UK44</accession>
<evidence type="ECO:0000313" key="2">
    <source>
        <dbReference type="EMBL" id="OAY31149.1"/>
    </source>
</evidence>
<name>A0A2C9UK44_MANES</name>
<dbReference type="AlphaFoldDB" id="A0A2C9UK44"/>